<dbReference type="OrthoDB" id="6458876at2759"/>
<organism evidence="1 2">
    <name type="scientific">Nephila pilipes</name>
    <name type="common">Giant wood spider</name>
    <name type="synonym">Nephila maculata</name>
    <dbReference type="NCBI Taxonomy" id="299642"/>
    <lineage>
        <taxon>Eukaryota</taxon>
        <taxon>Metazoa</taxon>
        <taxon>Ecdysozoa</taxon>
        <taxon>Arthropoda</taxon>
        <taxon>Chelicerata</taxon>
        <taxon>Arachnida</taxon>
        <taxon>Araneae</taxon>
        <taxon>Araneomorphae</taxon>
        <taxon>Entelegynae</taxon>
        <taxon>Araneoidea</taxon>
        <taxon>Nephilidae</taxon>
        <taxon>Nephila</taxon>
    </lineage>
</organism>
<keyword evidence="2" id="KW-1185">Reference proteome</keyword>
<dbReference type="Proteomes" id="UP000887013">
    <property type="component" value="Unassembled WGS sequence"/>
</dbReference>
<name>A0A8X6U439_NEPPI</name>
<protein>
    <submittedName>
        <fullName evidence="1">Uncharacterized protein</fullName>
    </submittedName>
</protein>
<gene>
    <name evidence="1" type="ORF">NPIL_273151</name>
</gene>
<comment type="caution">
    <text evidence="1">The sequence shown here is derived from an EMBL/GenBank/DDBJ whole genome shotgun (WGS) entry which is preliminary data.</text>
</comment>
<proteinExistence type="predicted"/>
<sequence length="83" mass="9594">MSTFTGERQQTPNTSVKDRIFHYIFVHSDPHRCMSTITDVLWWRSKREEPTKRRLAVSRQILCSGGVSRQILATGCFLPNPLC</sequence>
<evidence type="ECO:0000313" key="1">
    <source>
        <dbReference type="EMBL" id="GFT89140.1"/>
    </source>
</evidence>
<evidence type="ECO:0000313" key="2">
    <source>
        <dbReference type="Proteomes" id="UP000887013"/>
    </source>
</evidence>
<dbReference type="AlphaFoldDB" id="A0A8X6U439"/>
<accession>A0A8X6U439</accession>
<dbReference type="EMBL" id="BMAW01120398">
    <property type="protein sequence ID" value="GFT89140.1"/>
    <property type="molecule type" value="Genomic_DNA"/>
</dbReference>
<reference evidence="1" key="1">
    <citation type="submission" date="2020-08" db="EMBL/GenBank/DDBJ databases">
        <title>Multicomponent nature underlies the extraordinary mechanical properties of spider dragline silk.</title>
        <authorList>
            <person name="Kono N."/>
            <person name="Nakamura H."/>
            <person name="Mori M."/>
            <person name="Yoshida Y."/>
            <person name="Ohtoshi R."/>
            <person name="Malay A.D."/>
            <person name="Moran D.A.P."/>
            <person name="Tomita M."/>
            <person name="Numata K."/>
            <person name="Arakawa K."/>
        </authorList>
    </citation>
    <scope>NUCLEOTIDE SEQUENCE</scope>
</reference>